<evidence type="ECO:0000313" key="3">
    <source>
        <dbReference type="Proteomes" id="UP000054997"/>
    </source>
</evidence>
<dbReference type="AlphaFoldDB" id="A0A0W0VS51"/>
<proteinExistence type="predicted"/>
<keyword evidence="3" id="KW-1185">Reference proteome</keyword>
<evidence type="ECO:0000256" key="1">
    <source>
        <dbReference type="SAM" id="MobiDB-lite"/>
    </source>
</evidence>
<dbReference type="EMBL" id="LNYK01000007">
    <property type="protein sequence ID" value="KTD22633.1"/>
    <property type="molecule type" value="Genomic_DNA"/>
</dbReference>
<feature type="compositionally biased region" description="Basic and acidic residues" evidence="1">
    <location>
        <begin position="15"/>
        <end position="33"/>
    </location>
</feature>
<dbReference type="Proteomes" id="UP000054997">
    <property type="component" value="Unassembled WGS sequence"/>
</dbReference>
<dbReference type="RefSeq" id="WP_058528517.1">
    <property type="nucleotide sequence ID" value="NZ_CAAAHZ010000001.1"/>
</dbReference>
<accession>A0A0W0VS51</accession>
<feature type="region of interest" description="Disordered" evidence="1">
    <location>
        <begin position="1"/>
        <end position="33"/>
    </location>
</feature>
<sequence length="221" mass="25421">MRWLNALLNSFSSSKEPKTNAPKEEPHPFKNQEETLKRYDRYVNENGDPVGMCQSMTNVYAKLRLQGEDTGQYLGDDRKFLQASIDEENEELDAELQGDEDTIHHAFNKQQVPHEHVKMPVREFSKEKLETMLKDSEHFIISYPTNQTLNTHQSKPDTLPDKKISHAVYFGKLEKHLDDCVTFDANHGEQKAPCGELIRMFVEKVRNEASDGDIQIGMAKV</sequence>
<gene>
    <name evidence="2" type="ORF">Llon_0507</name>
</gene>
<organism evidence="2 3">
    <name type="scientific">Legionella londiniensis</name>
    <dbReference type="NCBI Taxonomy" id="45068"/>
    <lineage>
        <taxon>Bacteria</taxon>
        <taxon>Pseudomonadati</taxon>
        <taxon>Pseudomonadota</taxon>
        <taxon>Gammaproteobacteria</taxon>
        <taxon>Legionellales</taxon>
        <taxon>Legionellaceae</taxon>
        <taxon>Legionella</taxon>
    </lineage>
</organism>
<dbReference type="PATRIC" id="fig|45068.5.peg.547"/>
<evidence type="ECO:0000313" key="2">
    <source>
        <dbReference type="EMBL" id="KTD22633.1"/>
    </source>
</evidence>
<comment type="caution">
    <text evidence="2">The sequence shown here is derived from an EMBL/GenBank/DDBJ whole genome shotgun (WGS) entry which is preliminary data.</text>
</comment>
<dbReference type="STRING" id="45068.Llon_0507"/>
<protein>
    <submittedName>
        <fullName evidence="2">Uncharacterized protein</fullName>
    </submittedName>
</protein>
<reference evidence="2 3" key="1">
    <citation type="submission" date="2015-11" db="EMBL/GenBank/DDBJ databases">
        <title>Genomic analysis of 38 Legionella species identifies large and diverse effector repertoires.</title>
        <authorList>
            <person name="Burstein D."/>
            <person name="Amaro F."/>
            <person name="Zusman T."/>
            <person name="Lifshitz Z."/>
            <person name="Cohen O."/>
            <person name="Gilbert J.A."/>
            <person name="Pupko T."/>
            <person name="Shuman H.A."/>
            <person name="Segal G."/>
        </authorList>
    </citation>
    <scope>NUCLEOTIDE SEQUENCE [LARGE SCALE GENOMIC DNA]</scope>
    <source>
        <strain evidence="2 3">ATCC 49505</strain>
    </source>
</reference>
<name>A0A0W0VS51_9GAMM</name>
<dbReference type="OrthoDB" id="5635884at2"/>